<dbReference type="RefSeq" id="WP_147713011.1">
    <property type="nucleotide sequence ID" value="NZ_VKAD01000001.1"/>
</dbReference>
<dbReference type="OrthoDB" id="6007799at2"/>
<evidence type="ECO:0000313" key="2">
    <source>
        <dbReference type="Proteomes" id="UP000321764"/>
    </source>
</evidence>
<dbReference type="EMBL" id="VKAD01000001">
    <property type="protein sequence ID" value="TXR53611.1"/>
    <property type="molecule type" value="Genomic_DNA"/>
</dbReference>
<dbReference type="InterPro" id="IPR021457">
    <property type="entry name" value="DUF3108"/>
</dbReference>
<evidence type="ECO:0000313" key="1">
    <source>
        <dbReference type="EMBL" id="TXR53611.1"/>
    </source>
</evidence>
<name>A0A5C8Z8Y1_9GAMM</name>
<accession>A0A5C8Z8Y1</accession>
<dbReference type="Pfam" id="PF11306">
    <property type="entry name" value="DUF3108"/>
    <property type="match status" value="1"/>
</dbReference>
<dbReference type="Proteomes" id="UP000321764">
    <property type="component" value="Unassembled WGS sequence"/>
</dbReference>
<keyword evidence="2" id="KW-1185">Reference proteome</keyword>
<reference evidence="1 2" key="1">
    <citation type="submission" date="2019-07" db="EMBL/GenBank/DDBJ databases">
        <title>Reinekea sp. strain SSH23 genome sequencing and assembly.</title>
        <authorList>
            <person name="Kim I."/>
        </authorList>
    </citation>
    <scope>NUCLEOTIDE SEQUENCE [LARGE SCALE GENOMIC DNA]</scope>
    <source>
        <strain evidence="1 2">SSH23</strain>
    </source>
</reference>
<comment type="caution">
    <text evidence="1">The sequence shown here is derived from an EMBL/GenBank/DDBJ whole genome shotgun (WGS) entry which is preliminary data.</text>
</comment>
<proteinExistence type="predicted"/>
<dbReference type="AlphaFoldDB" id="A0A5C8Z8Y1"/>
<sequence length="259" mass="29727">MGLELWKTANPISNKALALLLGTLITLTCLPSTLQANEIDPRMSSYKAEVDAVRFGAIDIKAKGELRFNLADDGDWDLTISIKGGPLKSYERSVGEHLNNQFRPLSFKRDVRFLFVKEKIQWQFDWPNQKVTGKVQKDDRSHALTDILHDPISFQVAMRQALMSGEQAYNTQFLRYSRPDDLSFRVVGEETIRIAGQSINTLVVEQTKPRRKNELKRIWVSPEHDYIALRFATYKEGKLAEDFYVTKLWINDKAVDFAS</sequence>
<protein>
    <submittedName>
        <fullName evidence="1">DUF3108 domain-containing protein</fullName>
    </submittedName>
</protein>
<organism evidence="1 2">
    <name type="scientific">Reinekea thalattae</name>
    <dbReference type="NCBI Taxonomy" id="2593301"/>
    <lineage>
        <taxon>Bacteria</taxon>
        <taxon>Pseudomonadati</taxon>
        <taxon>Pseudomonadota</taxon>
        <taxon>Gammaproteobacteria</taxon>
        <taxon>Oceanospirillales</taxon>
        <taxon>Saccharospirillaceae</taxon>
        <taxon>Reinekea</taxon>
    </lineage>
</organism>
<gene>
    <name evidence="1" type="ORF">FME95_03340</name>
</gene>